<evidence type="ECO:0000259" key="3">
    <source>
        <dbReference type="Pfam" id="PF16655"/>
    </source>
</evidence>
<comment type="caution">
    <text evidence="4">The sequence shown here is derived from an EMBL/GenBank/DDBJ whole genome shotgun (WGS) entry which is preliminary data.</text>
</comment>
<accession>A0A3D9SW01</accession>
<feature type="chain" id="PRO_5017724522" evidence="1">
    <location>
        <begin position="31"/>
        <end position="515"/>
    </location>
</feature>
<feature type="domain" description="PhoD-like phosphatase metallophosphatase" evidence="2">
    <location>
        <begin position="151"/>
        <end position="497"/>
    </location>
</feature>
<dbReference type="OrthoDB" id="3497025at2"/>
<dbReference type="InterPro" id="IPR018946">
    <property type="entry name" value="PhoD-like_MPP"/>
</dbReference>
<dbReference type="InterPro" id="IPR038607">
    <property type="entry name" value="PhoD-like_sf"/>
</dbReference>
<proteinExistence type="predicted"/>
<dbReference type="EMBL" id="QTTT01000001">
    <property type="protein sequence ID" value="REE98213.1"/>
    <property type="molecule type" value="Genomic_DNA"/>
</dbReference>
<dbReference type="InterPro" id="IPR006311">
    <property type="entry name" value="TAT_signal"/>
</dbReference>
<reference evidence="4 5" key="1">
    <citation type="submission" date="2018-08" db="EMBL/GenBank/DDBJ databases">
        <title>Sequencing the genomes of 1000 actinobacteria strains.</title>
        <authorList>
            <person name="Klenk H.-P."/>
        </authorList>
    </citation>
    <scope>NUCLEOTIDE SEQUENCE [LARGE SCALE GENOMIC DNA]</scope>
    <source>
        <strain evidence="4 5">DSM 43927</strain>
    </source>
</reference>
<dbReference type="CDD" id="cd07389">
    <property type="entry name" value="MPP_PhoD"/>
    <property type="match status" value="1"/>
</dbReference>
<dbReference type="InterPro" id="IPR029052">
    <property type="entry name" value="Metallo-depent_PP-like"/>
</dbReference>
<dbReference type="InterPro" id="IPR032093">
    <property type="entry name" value="PhoD_N"/>
</dbReference>
<evidence type="ECO:0000313" key="4">
    <source>
        <dbReference type="EMBL" id="REE98213.1"/>
    </source>
</evidence>
<evidence type="ECO:0000313" key="5">
    <source>
        <dbReference type="Proteomes" id="UP000256661"/>
    </source>
</evidence>
<keyword evidence="5" id="KW-1185">Reference proteome</keyword>
<sequence>MTPNRRTVLRGGLIAGGALLSAGTARPAAAAPGLIRTGRPALTHGVQTGDVTAGRGVVWARADRPSRMLVDLSRRPDFRAFHTVRGPVLTPETDLTGKTFLRGLPDGERIHYRVRLADLDRHSLVSEPVEGSFSTPSRRRRDVSFVWSGDLAGQGWGINPELGGFRIFKAMNAVDPDFFLCSGDWVYSDNALSETVTLPDGRTWRNLVTPEKTKVAETLAEYRGQFRYNLHDTNLRAFNARVPMIYQWDDHEVVNNWYPGEILEDARYTEKRVDVLAARARRALMEYTPIAVQATRGGRIFRKISYGPLLDVFVIDMRTHKNANTRNDAAAETEGVLGAEQLAWLKRELRNSRATWKVMAADLPIGLIVPDGGAQEGIAQGDGGAPLGREREIADLLSYAKRHRVRNMVWLTADVHYTAAHYYDPAKAAFGDFDPFWEFVSGPLNAGAFGPNTLEGTFGPQLRFQQAPPRANTSPAEGFQFFGEVAIDGDDGTFTVRLRDIDGKVLYATELTASR</sequence>
<dbReference type="Gene3D" id="3.60.21.70">
    <property type="entry name" value="PhoD-like phosphatase"/>
    <property type="match status" value="1"/>
</dbReference>
<organism evidence="4 5">
    <name type="scientific">Thermomonospora umbrina</name>
    <dbReference type="NCBI Taxonomy" id="111806"/>
    <lineage>
        <taxon>Bacteria</taxon>
        <taxon>Bacillati</taxon>
        <taxon>Actinomycetota</taxon>
        <taxon>Actinomycetes</taxon>
        <taxon>Streptosporangiales</taxon>
        <taxon>Thermomonosporaceae</taxon>
        <taxon>Thermomonospora</taxon>
    </lineage>
</organism>
<dbReference type="AlphaFoldDB" id="A0A3D9SW01"/>
<dbReference type="Gene3D" id="2.60.40.380">
    <property type="entry name" value="Purple acid phosphatase-like, N-terminal"/>
    <property type="match status" value="1"/>
</dbReference>
<protein>
    <submittedName>
        <fullName evidence="4">Alkaline phosphatase D</fullName>
    </submittedName>
</protein>
<dbReference type="PANTHER" id="PTHR43606:SF1">
    <property type="entry name" value="PHOD-LIKE PHOSPHATASE METALLOPHOSPHATASE DOMAIN-CONTAINING PROTEIN"/>
    <property type="match status" value="1"/>
</dbReference>
<dbReference type="Proteomes" id="UP000256661">
    <property type="component" value="Unassembled WGS sequence"/>
</dbReference>
<dbReference type="Pfam" id="PF09423">
    <property type="entry name" value="PhoD"/>
    <property type="match status" value="1"/>
</dbReference>
<dbReference type="PANTHER" id="PTHR43606">
    <property type="entry name" value="PHOSPHATASE, PUTATIVE (AFU_ORTHOLOGUE AFUA_6G08710)-RELATED"/>
    <property type="match status" value="1"/>
</dbReference>
<dbReference type="SUPFAM" id="SSF56300">
    <property type="entry name" value="Metallo-dependent phosphatases"/>
    <property type="match status" value="1"/>
</dbReference>
<feature type="domain" description="Phospholipase D N-terminal" evidence="3">
    <location>
        <begin position="44"/>
        <end position="135"/>
    </location>
</feature>
<dbReference type="Pfam" id="PF16655">
    <property type="entry name" value="PhoD_N"/>
    <property type="match status" value="1"/>
</dbReference>
<dbReference type="InterPro" id="IPR052900">
    <property type="entry name" value="Phospholipid_Metab_Enz"/>
</dbReference>
<keyword evidence="1" id="KW-0732">Signal</keyword>
<dbReference type="PROSITE" id="PS51318">
    <property type="entry name" value="TAT"/>
    <property type="match status" value="1"/>
</dbReference>
<evidence type="ECO:0000256" key="1">
    <source>
        <dbReference type="SAM" id="SignalP"/>
    </source>
</evidence>
<gene>
    <name evidence="4" type="ORF">DFJ69_3697</name>
</gene>
<feature type="signal peptide" evidence="1">
    <location>
        <begin position="1"/>
        <end position="30"/>
    </location>
</feature>
<evidence type="ECO:0000259" key="2">
    <source>
        <dbReference type="Pfam" id="PF09423"/>
    </source>
</evidence>
<name>A0A3D9SW01_9ACTN</name>
<dbReference type="RefSeq" id="WP_116026713.1">
    <property type="nucleotide sequence ID" value="NZ_QTTT01000001.1"/>
</dbReference>